<keyword evidence="2 5" id="KW-0863">Zinc-finger</keyword>
<dbReference type="InterPro" id="IPR052224">
    <property type="entry name" value="THAP_domain_protein"/>
</dbReference>
<sequence length="144" mass="16055">FPKEPNAREQWIDVTGRGNWMPTKTSTICSKHFTENDFIIKKSGYRYLKPGTIPREQIVQICSSSLTTNSCNAIINKPSYVAISASVQNCEGTQDLQAQASSSTLLTLTPKRDKNLKRKYTEIQELTNRMIAKSTGGGPSKQKI</sequence>
<dbReference type="Gene3D" id="6.20.210.20">
    <property type="entry name" value="THAP domain"/>
    <property type="match status" value="1"/>
</dbReference>
<comment type="caution">
    <text evidence="7">The sequence shown here is derived from an EMBL/GenBank/DDBJ whole genome shotgun (WGS) entry which is preliminary data.</text>
</comment>
<dbReference type="SMART" id="SM00980">
    <property type="entry name" value="THAP"/>
    <property type="match status" value="1"/>
</dbReference>
<protein>
    <recommendedName>
        <fullName evidence="6">THAP-type domain-containing protein</fullName>
    </recommendedName>
</protein>
<evidence type="ECO:0000313" key="8">
    <source>
        <dbReference type="Proteomes" id="UP000814243"/>
    </source>
</evidence>
<dbReference type="InterPro" id="IPR038441">
    <property type="entry name" value="THAP_Znf_sf"/>
</dbReference>
<keyword evidence="4 5" id="KW-0238">DNA-binding</keyword>
<evidence type="ECO:0000256" key="3">
    <source>
        <dbReference type="ARBA" id="ARBA00022833"/>
    </source>
</evidence>
<dbReference type="GO" id="GO:0008270">
    <property type="term" value="F:zinc ion binding"/>
    <property type="evidence" value="ECO:0007669"/>
    <property type="project" value="UniProtKB-KW"/>
</dbReference>
<feature type="domain" description="THAP-type" evidence="6">
    <location>
        <begin position="1"/>
        <end position="57"/>
    </location>
</feature>
<reference evidence="7" key="1">
    <citation type="journal article" date="2021" name="G3 (Bethesda)">
        <title>Genome and transcriptome analysis of the beet armyworm Spodoptera exigua reveals targets for pest control. .</title>
        <authorList>
            <person name="Simon S."/>
            <person name="Breeschoten T."/>
            <person name="Jansen H.J."/>
            <person name="Dirks R.P."/>
            <person name="Schranz M.E."/>
            <person name="Ros V.I.D."/>
        </authorList>
    </citation>
    <scope>NUCLEOTIDE SEQUENCE</scope>
    <source>
        <strain evidence="7">TB_SE_WUR_2020</strain>
    </source>
</reference>
<dbReference type="Proteomes" id="UP000814243">
    <property type="component" value="Unassembled WGS sequence"/>
</dbReference>
<dbReference type="PROSITE" id="PS50950">
    <property type="entry name" value="ZF_THAP"/>
    <property type="match status" value="1"/>
</dbReference>
<feature type="non-terminal residue" evidence="7">
    <location>
        <position position="1"/>
    </location>
</feature>
<dbReference type="InterPro" id="IPR006612">
    <property type="entry name" value="THAP_Znf"/>
</dbReference>
<dbReference type="AlphaFoldDB" id="A0A922MML2"/>
<dbReference type="SUPFAM" id="SSF57716">
    <property type="entry name" value="Glucocorticoid receptor-like (DNA-binding domain)"/>
    <property type="match status" value="1"/>
</dbReference>
<dbReference type="GO" id="GO:0003677">
    <property type="term" value="F:DNA binding"/>
    <property type="evidence" value="ECO:0007669"/>
    <property type="project" value="UniProtKB-UniRule"/>
</dbReference>
<evidence type="ECO:0000256" key="2">
    <source>
        <dbReference type="ARBA" id="ARBA00022771"/>
    </source>
</evidence>
<evidence type="ECO:0000259" key="6">
    <source>
        <dbReference type="PROSITE" id="PS50950"/>
    </source>
</evidence>
<dbReference type="PANTHER" id="PTHR46927">
    <property type="entry name" value="AGAP005574-PA"/>
    <property type="match status" value="1"/>
</dbReference>
<organism evidence="7 8">
    <name type="scientific">Spodoptera exigua</name>
    <name type="common">Beet armyworm</name>
    <name type="synonym">Noctua fulgens</name>
    <dbReference type="NCBI Taxonomy" id="7107"/>
    <lineage>
        <taxon>Eukaryota</taxon>
        <taxon>Metazoa</taxon>
        <taxon>Ecdysozoa</taxon>
        <taxon>Arthropoda</taxon>
        <taxon>Hexapoda</taxon>
        <taxon>Insecta</taxon>
        <taxon>Pterygota</taxon>
        <taxon>Neoptera</taxon>
        <taxon>Endopterygota</taxon>
        <taxon>Lepidoptera</taxon>
        <taxon>Glossata</taxon>
        <taxon>Ditrysia</taxon>
        <taxon>Noctuoidea</taxon>
        <taxon>Noctuidae</taxon>
        <taxon>Amphipyrinae</taxon>
        <taxon>Spodoptera</taxon>
    </lineage>
</organism>
<keyword evidence="3" id="KW-0862">Zinc</keyword>
<accession>A0A922MML2</accession>
<evidence type="ECO:0000256" key="1">
    <source>
        <dbReference type="ARBA" id="ARBA00022723"/>
    </source>
</evidence>
<evidence type="ECO:0000313" key="7">
    <source>
        <dbReference type="EMBL" id="KAH9639492.1"/>
    </source>
</evidence>
<evidence type="ECO:0000256" key="4">
    <source>
        <dbReference type="ARBA" id="ARBA00023125"/>
    </source>
</evidence>
<dbReference type="Pfam" id="PF05485">
    <property type="entry name" value="THAP"/>
    <property type="match status" value="1"/>
</dbReference>
<dbReference type="EMBL" id="JACEFF010000337">
    <property type="protein sequence ID" value="KAH9639492.1"/>
    <property type="molecule type" value="Genomic_DNA"/>
</dbReference>
<evidence type="ECO:0000256" key="5">
    <source>
        <dbReference type="PROSITE-ProRule" id="PRU00309"/>
    </source>
</evidence>
<name>A0A922MML2_SPOEX</name>
<dbReference type="PANTHER" id="PTHR46927:SF3">
    <property type="entry name" value="THAP-TYPE DOMAIN-CONTAINING PROTEIN"/>
    <property type="match status" value="1"/>
</dbReference>
<keyword evidence="1" id="KW-0479">Metal-binding</keyword>
<proteinExistence type="predicted"/>
<gene>
    <name evidence="7" type="ORF">HF086_003625</name>
</gene>